<sequence>MRIFPANSYSNRANHTNGGLLMLALTLLRGLDCIQTSWPRLAGCRYAI</sequence>
<protein>
    <submittedName>
        <fullName evidence="1">Uncharacterized protein</fullName>
    </submittedName>
</protein>
<feature type="non-terminal residue" evidence="1">
    <location>
        <position position="48"/>
    </location>
</feature>
<proteinExistence type="predicted"/>
<gene>
    <name evidence="1" type="ORF">METZ01_LOCUS375868</name>
</gene>
<name>A0A382TLN2_9ZZZZ</name>
<evidence type="ECO:0000313" key="1">
    <source>
        <dbReference type="EMBL" id="SVD23014.1"/>
    </source>
</evidence>
<dbReference type="EMBL" id="UINC01137584">
    <property type="protein sequence ID" value="SVD23014.1"/>
    <property type="molecule type" value="Genomic_DNA"/>
</dbReference>
<organism evidence="1">
    <name type="scientific">marine metagenome</name>
    <dbReference type="NCBI Taxonomy" id="408172"/>
    <lineage>
        <taxon>unclassified sequences</taxon>
        <taxon>metagenomes</taxon>
        <taxon>ecological metagenomes</taxon>
    </lineage>
</organism>
<accession>A0A382TLN2</accession>
<reference evidence="1" key="1">
    <citation type="submission" date="2018-05" db="EMBL/GenBank/DDBJ databases">
        <authorList>
            <person name="Lanie J.A."/>
            <person name="Ng W.-L."/>
            <person name="Kazmierczak K.M."/>
            <person name="Andrzejewski T.M."/>
            <person name="Davidsen T.M."/>
            <person name="Wayne K.J."/>
            <person name="Tettelin H."/>
            <person name="Glass J.I."/>
            <person name="Rusch D."/>
            <person name="Podicherti R."/>
            <person name="Tsui H.-C.T."/>
            <person name="Winkler M.E."/>
        </authorList>
    </citation>
    <scope>NUCLEOTIDE SEQUENCE</scope>
</reference>
<dbReference type="AlphaFoldDB" id="A0A382TLN2"/>